<name>A0A918FHR5_9DEIO</name>
<protein>
    <submittedName>
        <fullName evidence="4">NADH-dependent flavin oxidoreductase YqiG</fullName>
    </submittedName>
</protein>
<keyword evidence="1" id="KW-0285">Flavoprotein</keyword>
<dbReference type="EMBL" id="BMQL01000086">
    <property type="protein sequence ID" value="GGR38438.1"/>
    <property type="molecule type" value="Genomic_DNA"/>
</dbReference>
<dbReference type="Proteomes" id="UP000603865">
    <property type="component" value="Unassembled WGS sequence"/>
</dbReference>
<dbReference type="RefSeq" id="WP_189093675.1">
    <property type="nucleotide sequence ID" value="NZ_BMQL01000086.1"/>
</dbReference>
<dbReference type="InterPro" id="IPR013785">
    <property type="entry name" value="Aldolase_TIM"/>
</dbReference>
<organism evidence="4 5">
    <name type="scientific">Deinococcus ruber</name>
    <dbReference type="NCBI Taxonomy" id="1848197"/>
    <lineage>
        <taxon>Bacteria</taxon>
        <taxon>Thermotogati</taxon>
        <taxon>Deinococcota</taxon>
        <taxon>Deinococci</taxon>
        <taxon>Deinococcales</taxon>
        <taxon>Deinococcaceae</taxon>
        <taxon>Deinococcus</taxon>
    </lineage>
</organism>
<reference evidence="4" key="2">
    <citation type="submission" date="2020-09" db="EMBL/GenBank/DDBJ databases">
        <authorList>
            <person name="Sun Q."/>
            <person name="Ohkuma M."/>
        </authorList>
    </citation>
    <scope>NUCLEOTIDE SEQUENCE</scope>
    <source>
        <strain evidence="4">JCM 31311</strain>
    </source>
</reference>
<dbReference type="SUPFAM" id="SSF51395">
    <property type="entry name" value="FMN-linked oxidoreductases"/>
    <property type="match status" value="1"/>
</dbReference>
<dbReference type="PANTHER" id="PTHR43656">
    <property type="entry name" value="BINDING OXIDOREDUCTASE, PUTATIVE (AFU_ORTHOLOGUE AFUA_2G08260)-RELATED"/>
    <property type="match status" value="1"/>
</dbReference>
<dbReference type="InterPro" id="IPR051799">
    <property type="entry name" value="NADH_flavin_oxidoreductase"/>
</dbReference>
<dbReference type="GO" id="GO:0010181">
    <property type="term" value="F:FMN binding"/>
    <property type="evidence" value="ECO:0007669"/>
    <property type="project" value="InterPro"/>
</dbReference>
<dbReference type="Gene3D" id="3.20.20.70">
    <property type="entry name" value="Aldolase class I"/>
    <property type="match status" value="1"/>
</dbReference>
<gene>
    <name evidence="4" type="primary">yqiG</name>
    <name evidence="4" type="ORF">GCM10008957_54450</name>
</gene>
<evidence type="ECO:0000256" key="2">
    <source>
        <dbReference type="ARBA" id="ARBA00023002"/>
    </source>
</evidence>
<reference evidence="4" key="1">
    <citation type="journal article" date="2014" name="Int. J. Syst. Evol. Microbiol.">
        <title>Complete genome sequence of Corynebacterium casei LMG S-19264T (=DSM 44701T), isolated from a smear-ripened cheese.</title>
        <authorList>
            <consortium name="US DOE Joint Genome Institute (JGI-PGF)"/>
            <person name="Walter F."/>
            <person name="Albersmeier A."/>
            <person name="Kalinowski J."/>
            <person name="Ruckert C."/>
        </authorList>
    </citation>
    <scope>NUCLEOTIDE SEQUENCE</scope>
    <source>
        <strain evidence="4">JCM 31311</strain>
    </source>
</reference>
<evidence type="ECO:0000256" key="1">
    <source>
        <dbReference type="ARBA" id="ARBA00022630"/>
    </source>
</evidence>
<dbReference type="Pfam" id="PF00724">
    <property type="entry name" value="Oxidored_FMN"/>
    <property type="match status" value="1"/>
</dbReference>
<sequence length="374" mass="40008">MNPTFAPLFAPLTFRSGVQLHNRLVMAPMTNFSSQPDGQVTDAEVAYYVRRSSGVGLVITACANVTANGQGFPGEIGAERDALIPSLQRLAQGIQAQGSKAVLQIFHGGRQCPPELVGGDVVSASAVPSDRPGSVVPRELSGAEVQEIVTAFGEATRRAIEAGYDGVEIHGANGYLIQQFFSPHSNRRTDRWGGDVQGRMAFPLAVVDAVQEAVRVHARRPFLVGYRFSPEEPETPGISMPDTLALLDALAAQELDYLHVSLMDYRSLPHTGDTSRPRLDTLLAHLDSRTPLIGVGSVWSADDALAVLGAGAALVALGRSLIVEPDWAQKVAGGQEAALRRELSADEQAQLVVPDPLWQAILKTPGWFPVVERA</sequence>
<keyword evidence="2" id="KW-0560">Oxidoreductase</keyword>
<dbReference type="InterPro" id="IPR001155">
    <property type="entry name" value="OxRdtase_FMN_N"/>
</dbReference>
<feature type="domain" description="NADH:flavin oxidoreductase/NADH oxidase N-terminal" evidence="3">
    <location>
        <begin position="8"/>
        <end position="335"/>
    </location>
</feature>
<evidence type="ECO:0000259" key="3">
    <source>
        <dbReference type="Pfam" id="PF00724"/>
    </source>
</evidence>
<dbReference type="CDD" id="cd04735">
    <property type="entry name" value="OYE_like_4_FMN"/>
    <property type="match status" value="1"/>
</dbReference>
<dbReference type="PANTHER" id="PTHR43656:SF2">
    <property type="entry name" value="BINDING OXIDOREDUCTASE, PUTATIVE (AFU_ORTHOLOGUE AFUA_2G08260)-RELATED"/>
    <property type="match status" value="1"/>
</dbReference>
<dbReference type="AlphaFoldDB" id="A0A918FHR5"/>
<evidence type="ECO:0000313" key="5">
    <source>
        <dbReference type="Proteomes" id="UP000603865"/>
    </source>
</evidence>
<keyword evidence="5" id="KW-1185">Reference proteome</keyword>
<dbReference type="GO" id="GO:0016491">
    <property type="term" value="F:oxidoreductase activity"/>
    <property type="evidence" value="ECO:0007669"/>
    <property type="project" value="UniProtKB-KW"/>
</dbReference>
<proteinExistence type="predicted"/>
<comment type="caution">
    <text evidence="4">The sequence shown here is derived from an EMBL/GenBank/DDBJ whole genome shotgun (WGS) entry which is preliminary data.</text>
</comment>
<accession>A0A918FHR5</accession>
<evidence type="ECO:0000313" key="4">
    <source>
        <dbReference type="EMBL" id="GGR38438.1"/>
    </source>
</evidence>